<proteinExistence type="predicted"/>
<protein>
    <submittedName>
        <fullName evidence="2">Uncharacterized protein</fullName>
    </submittedName>
</protein>
<keyword evidence="3" id="KW-1185">Reference proteome</keyword>
<dbReference type="Proteomes" id="UP001189624">
    <property type="component" value="Chromosome 4"/>
</dbReference>
<sequence length="346" mass="38790">MDKPAYIAVIPSAGFSHFAPILHFSKRLVEFHPHFHVTCLVPSIGSLPTNSKAILHTLPPNINPILLPPFNLNHLPQGLSVVLQIQRAMRLMMPSIHQILKSITSNNPHVAMVVDSFACGALDFAHEFNMLSYVYFPSSATTLSTHFYLPKLDEETSCEYRDLPCPIEVPGCVPFHGRDLYIQAQDRKRELYKVSLERYRRFLSVDGIIMNSFLALETGPLRALKDEGRAYPPVYPIGPIVKTGTDSAQGLECLTWLDKQQVGSVLYVSFGSGGTLSQEQMNELACGLELSNHKFLWVVRAPNNAENSLYLSEQKCVDPVQFLLSGFLERTKEQGVVIPSWCRFTE</sequence>
<dbReference type="Gene3D" id="3.40.50.2000">
    <property type="entry name" value="Glycogen Phosphorylase B"/>
    <property type="match status" value="2"/>
</dbReference>
<name>A0AA86VFK5_9FABA</name>
<keyword evidence="1" id="KW-0808">Transferase</keyword>
<dbReference type="GO" id="GO:0008194">
    <property type="term" value="F:UDP-glycosyltransferase activity"/>
    <property type="evidence" value="ECO:0007669"/>
    <property type="project" value="InterPro"/>
</dbReference>
<dbReference type="AlphaFoldDB" id="A0AA86VFK5"/>
<dbReference type="InterPro" id="IPR002213">
    <property type="entry name" value="UDP_glucos_trans"/>
</dbReference>
<reference evidence="2" key="1">
    <citation type="submission" date="2023-10" db="EMBL/GenBank/DDBJ databases">
        <authorList>
            <person name="Domelevo Entfellner J.-B."/>
        </authorList>
    </citation>
    <scope>NUCLEOTIDE SEQUENCE</scope>
</reference>
<organism evidence="2 3">
    <name type="scientific">Sphenostylis stenocarpa</name>
    <dbReference type="NCBI Taxonomy" id="92480"/>
    <lineage>
        <taxon>Eukaryota</taxon>
        <taxon>Viridiplantae</taxon>
        <taxon>Streptophyta</taxon>
        <taxon>Embryophyta</taxon>
        <taxon>Tracheophyta</taxon>
        <taxon>Spermatophyta</taxon>
        <taxon>Magnoliopsida</taxon>
        <taxon>eudicotyledons</taxon>
        <taxon>Gunneridae</taxon>
        <taxon>Pentapetalae</taxon>
        <taxon>rosids</taxon>
        <taxon>fabids</taxon>
        <taxon>Fabales</taxon>
        <taxon>Fabaceae</taxon>
        <taxon>Papilionoideae</taxon>
        <taxon>50 kb inversion clade</taxon>
        <taxon>NPAAA clade</taxon>
        <taxon>indigoferoid/millettioid clade</taxon>
        <taxon>Phaseoleae</taxon>
        <taxon>Sphenostylis</taxon>
    </lineage>
</organism>
<accession>A0AA86VFK5</accession>
<gene>
    <name evidence="2" type="ORF">AYBTSS11_LOCUS13441</name>
</gene>
<dbReference type="SUPFAM" id="SSF53756">
    <property type="entry name" value="UDP-Glycosyltransferase/glycogen phosphorylase"/>
    <property type="match status" value="1"/>
</dbReference>
<dbReference type="EMBL" id="OY731401">
    <property type="protein sequence ID" value="CAJ1948882.1"/>
    <property type="molecule type" value="Genomic_DNA"/>
</dbReference>
<evidence type="ECO:0000313" key="3">
    <source>
        <dbReference type="Proteomes" id="UP001189624"/>
    </source>
</evidence>
<dbReference type="PANTHER" id="PTHR48045:SF6">
    <property type="entry name" value="UDP-GLUCOSYLTRANSFERASE FAMILY PROTEIN"/>
    <property type="match status" value="1"/>
</dbReference>
<dbReference type="PANTHER" id="PTHR48045">
    <property type="entry name" value="UDP-GLYCOSYLTRANSFERASE 72B1"/>
    <property type="match status" value="1"/>
</dbReference>
<dbReference type="CDD" id="cd03784">
    <property type="entry name" value="GT1_Gtf-like"/>
    <property type="match status" value="1"/>
</dbReference>
<evidence type="ECO:0000256" key="1">
    <source>
        <dbReference type="ARBA" id="ARBA00022679"/>
    </source>
</evidence>
<dbReference type="Gramene" id="rna-AYBTSS11_LOCUS13441">
    <property type="protein sequence ID" value="CAJ1948882.1"/>
    <property type="gene ID" value="gene-AYBTSS11_LOCUS13441"/>
</dbReference>
<dbReference type="FunFam" id="3.40.50.2000:FF:000054">
    <property type="entry name" value="Glycosyltransferase"/>
    <property type="match status" value="1"/>
</dbReference>
<evidence type="ECO:0000313" key="2">
    <source>
        <dbReference type="EMBL" id="CAJ1948882.1"/>
    </source>
</evidence>